<evidence type="ECO:0000256" key="1">
    <source>
        <dbReference type="SAM" id="SignalP"/>
    </source>
</evidence>
<sequence>MNYLRRFFLLSPLLIAQVAMAQQDSTGLSGTPYKEMQSTSGENSSYLFKEWYSGSVRTNDDKVHDGIKLRYDLGKDEVEYKVDSAMYRASTGVTEFNLPTGTDLYNFKNGYPAVGDYTDKSFYRLLYDGNTKLLKKYVKPIQVEKASATMTIDPSAKLYILKDGKMNPVQLKNRSSFLKLLTDEKNKLNYVIREQQLDFAADDDLIKLLEEYDSYKAGRGGN</sequence>
<organism evidence="2 3">
    <name type="scientific">Dyadobacter arcticus</name>
    <dbReference type="NCBI Taxonomy" id="1078754"/>
    <lineage>
        <taxon>Bacteria</taxon>
        <taxon>Pseudomonadati</taxon>
        <taxon>Bacteroidota</taxon>
        <taxon>Cytophagia</taxon>
        <taxon>Cytophagales</taxon>
        <taxon>Spirosomataceae</taxon>
        <taxon>Dyadobacter</taxon>
    </lineage>
</organism>
<proteinExistence type="predicted"/>
<dbReference type="EMBL" id="JAASQJ010000005">
    <property type="protein sequence ID" value="NIJ55368.1"/>
    <property type="molecule type" value="Genomic_DNA"/>
</dbReference>
<dbReference type="RefSeq" id="WP_167275085.1">
    <property type="nucleotide sequence ID" value="NZ_JAASQJ010000005.1"/>
</dbReference>
<keyword evidence="1" id="KW-0732">Signal</keyword>
<evidence type="ECO:0000313" key="3">
    <source>
        <dbReference type="Proteomes" id="UP001179181"/>
    </source>
</evidence>
<protein>
    <submittedName>
        <fullName evidence="2">Uncharacterized protein</fullName>
    </submittedName>
</protein>
<dbReference type="Proteomes" id="UP001179181">
    <property type="component" value="Unassembled WGS sequence"/>
</dbReference>
<name>A0ABX0UQU3_9BACT</name>
<feature type="chain" id="PRO_5046600100" evidence="1">
    <location>
        <begin position="22"/>
        <end position="222"/>
    </location>
</feature>
<feature type="signal peptide" evidence="1">
    <location>
        <begin position="1"/>
        <end position="21"/>
    </location>
</feature>
<reference evidence="2 3" key="1">
    <citation type="submission" date="2020-03" db="EMBL/GenBank/DDBJ databases">
        <title>Genomic Encyclopedia of Type Strains, Phase IV (KMG-IV): sequencing the most valuable type-strain genomes for metagenomic binning, comparative biology and taxonomic classification.</title>
        <authorList>
            <person name="Goeker M."/>
        </authorList>
    </citation>
    <scope>NUCLEOTIDE SEQUENCE [LARGE SCALE GENOMIC DNA]</scope>
    <source>
        <strain evidence="2 3">DSM 102865</strain>
    </source>
</reference>
<evidence type="ECO:0000313" key="2">
    <source>
        <dbReference type="EMBL" id="NIJ55368.1"/>
    </source>
</evidence>
<gene>
    <name evidence="2" type="ORF">FHS68_004557</name>
</gene>
<accession>A0ABX0UQU3</accession>
<keyword evidence="3" id="KW-1185">Reference proteome</keyword>
<comment type="caution">
    <text evidence="2">The sequence shown here is derived from an EMBL/GenBank/DDBJ whole genome shotgun (WGS) entry which is preliminary data.</text>
</comment>